<dbReference type="SMART" id="SM00388">
    <property type="entry name" value="HisKA"/>
    <property type="match status" value="1"/>
</dbReference>
<evidence type="ECO:0000256" key="1">
    <source>
        <dbReference type="ARBA" id="ARBA00000085"/>
    </source>
</evidence>
<dbReference type="Pfam" id="PF13426">
    <property type="entry name" value="PAS_9"/>
    <property type="match status" value="3"/>
</dbReference>
<dbReference type="SMART" id="SM00091">
    <property type="entry name" value="PAS"/>
    <property type="match status" value="4"/>
</dbReference>
<dbReference type="PROSITE" id="PS50112">
    <property type="entry name" value="PAS"/>
    <property type="match status" value="3"/>
</dbReference>
<dbReference type="PANTHER" id="PTHR43304:SF1">
    <property type="entry name" value="PAC DOMAIN-CONTAINING PROTEIN"/>
    <property type="match status" value="1"/>
</dbReference>
<protein>
    <recommendedName>
        <fullName evidence="2">histidine kinase</fullName>
        <ecNumber evidence="2">2.7.13.3</ecNumber>
    </recommendedName>
</protein>
<dbReference type="InterPro" id="IPR003594">
    <property type="entry name" value="HATPase_dom"/>
</dbReference>
<dbReference type="InterPro" id="IPR036890">
    <property type="entry name" value="HATPase_C_sf"/>
</dbReference>
<dbReference type="PROSITE" id="PS50109">
    <property type="entry name" value="HIS_KIN"/>
    <property type="match status" value="1"/>
</dbReference>
<keyword evidence="11" id="KW-1185">Reference proteome</keyword>
<dbReference type="InterPro" id="IPR004358">
    <property type="entry name" value="Sig_transdc_His_kin-like_C"/>
</dbReference>
<feature type="domain" description="PAC" evidence="9">
    <location>
        <begin position="418"/>
        <end position="480"/>
    </location>
</feature>
<dbReference type="Gene3D" id="3.30.565.10">
    <property type="entry name" value="Histidine kinase-like ATPase, C-terminal domain"/>
    <property type="match status" value="1"/>
</dbReference>
<evidence type="ECO:0000313" key="10">
    <source>
        <dbReference type="EMBL" id="QOY52907.1"/>
    </source>
</evidence>
<evidence type="ECO:0000259" key="9">
    <source>
        <dbReference type="PROSITE" id="PS50113"/>
    </source>
</evidence>
<dbReference type="SUPFAM" id="SSF55874">
    <property type="entry name" value="ATPase domain of HSP90 chaperone/DNA topoisomerase II/histidine kinase"/>
    <property type="match status" value="1"/>
</dbReference>
<evidence type="ECO:0000256" key="2">
    <source>
        <dbReference type="ARBA" id="ARBA00012438"/>
    </source>
</evidence>
<feature type="domain" description="PAS" evidence="8">
    <location>
        <begin position="84"/>
        <end position="154"/>
    </location>
</feature>
<feature type="domain" description="PAC" evidence="9">
    <location>
        <begin position="290"/>
        <end position="347"/>
    </location>
</feature>
<dbReference type="InterPro" id="IPR013656">
    <property type="entry name" value="PAS_4"/>
</dbReference>
<dbReference type="EC" id="2.7.13.3" evidence="2"/>
<dbReference type="SMART" id="SM00387">
    <property type="entry name" value="HATPase_c"/>
    <property type="match status" value="1"/>
</dbReference>
<feature type="domain" description="Histidine kinase" evidence="7">
    <location>
        <begin position="620"/>
        <end position="835"/>
    </location>
</feature>
<keyword evidence="5 10" id="KW-0418">Kinase</keyword>
<feature type="transmembrane region" description="Helical" evidence="6">
    <location>
        <begin position="12"/>
        <end position="29"/>
    </location>
</feature>
<evidence type="ECO:0000256" key="3">
    <source>
        <dbReference type="ARBA" id="ARBA00022553"/>
    </source>
</evidence>
<evidence type="ECO:0000313" key="11">
    <source>
        <dbReference type="Proteomes" id="UP000593994"/>
    </source>
</evidence>
<reference evidence="10 11" key="1">
    <citation type="submission" date="2020-05" db="EMBL/GenBank/DDBJ databases">
        <title>Sulfurimonas marisnigri, sp. nov., and Sulfurimonas baltica, sp. nov., manganese oxide reducing chemolithoautotrophs of the class Epsilonproteobacteria isolated from the pelagic redoxclines of the Black and Baltic Seas and emended description of the genus Sulfurimonas.</title>
        <authorList>
            <person name="Henkel J.V."/>
            <person name="Laudan C."/>
            <person name="Werner J."/>
            <person name="Neu T."/>
            <person name="Plewe S."/>
            <person name="Sproer C."/>
            <person name="Bunk B."/>
            <person name="Schulz-Vogt H.N."/>
        </authorList>
    </citation>
    <scope>NUCLEOTIDE SEQUENCE [LARGE SCALE GENOMIC DNA]</scope>
    <source>
        <strain evidence="10 11">GD2</strain>
    </source>
</reference>
<comment type="catalytic activity">
    <reaction evidence="1">
        <text>ATP + protein L-histidine = ADP + protein N-phospho-L-histidine.</text>
        <dbReference type="EC" id="2.7.13.3"/>
    </reaction>
</comment>
<keyword evidence="3" id="KW-0597">Phosphoprotein</keyword>
<dbReference type="CDD" id="cd00130">
    <property type="entry name" value="PAS"/>
    <property type="match status" value="3"/>
</dbReference>
<keyword evidence="6" id="KW-0472">Membrane</keyword>
<feature type="domain" description="PAS" evidence="8">
    <location>
        <begin position="481"/>
        <end position="523"/>
    </location>
</feature>
<keyword evidence="6" id="KW-0812">Transmembrane</keyword>
<dbReference type="Gene3D" id="1.10.287.130">
    <property type="match status" value="1"/>
</dbReference>
<dbReference type="SUPFAM" id="SSF47384">
    <property type="entry name" value="Homodimeric domain of signal transducing histidine kinase"/>
    <property type="match status" value="1"/>
</dbReference>
<gene>
    <name evidence="10" type="ORF">HUE88_04260</name>
</gene>
<evidence type="ECO:0000256" key="5">
    <source>
        <dbReference type="ARBA" id="ARBA00022777"/>
    </source>
</evidence>
<organism evidence="10 11">
    <name type="scientific">Candidatus Sulfurimonas baltica</name>
    <dbReference type="NCBI Taxonomy" id="2740404"/>
    <lineage>
        <taxon>Bacteria</taxon>
        <taxon>Pseudomonadati</taxon>
        <taxon>Campylobacterota</taxon>
        <taxon>Epsilonproteobacteria</taxon>
        <taxon>Campylobacterales</taxon>
        <taxon>Sulfurimonadaceae</taxon>
        <taxon>Sulfurimonas</taxon>
    </lineage>
</organism>
<dbReference type="InterPro" id="IPR001610">
    <property type="entry name" value="PAC"/>
</dbReference>
<dbReference type="Gene3D" id="3.30.450.20">
    <property type="entry name" value="PAS domain"/>
    <property type="match status" value="4"/>
</dbReference>
<dbReference type="Pfam" id="PF02518">
    <property type="entry name" value="HATPase_c"/>
    <property type="match status" value="1"/>
</dbReference>
<dbReference type="Proteomes" id="UP000593994">
    <property type="component" value="Chromosome"/>
</dbReference>
<dbReference type="SMART" id="SM00086">
    <property type="entry name" value="PAC"/>
    <property type="match status" value="3"/>
</dbReference>
<evidence type="ECO:0000256" key="6">
    <source>
        <dbReference type="SAM" id="Phobius"/>
    </source>
</evidence>
<dbReference type="Pfam" id="PF00512">
    <property type="entry name" value="HisKA"/>
    <property type="match status" value="1"/>
</dbReference>
<sequence length="836" mass="96000">MKNKNLNNFESALLIAIFYFILGILWIYFSDTVVEAISTDKNNLNLLQTYKGFFYVFSTSIILYFIVLYFLKKQSEAMNLIKSKQELYDNIINSVENILFVKDMDGVYIACNSAFERFMGSSKDEIIGKTDYDFFDKESADFFRNKDKNIILQNKPNSNFEWVPFSDGKDRYIYTVKAPLLDTNGNVFGVVGNSADFTEQKQMEEKIINSEKRFSDLLYNINLGVVVHAPDTTVIYSNPKASELLGLDSENIKGRLAADEQWVFICEDETPLKIEDYPVNLVLSSKKPIKNIMIGVVNKNSIESKKSIIWILVNGFAAFDSKGEITEVVISFMDITERKEAEKLLHEREEQFKSLMEQSPSVIEIYDLDGLQIDVNSAYEKLWEFPASHTINKFNLFKSEEVKKTGLLEHIKMAYAGESVHVPIYQFNPTGKTEGSGLGRVRWLKTIIYPLKDNKGTVQNIVISHEDVTEQQNVLELLEQKKREFETIILESPNPIMLHNEDGKVLMVNKVWEELTGYSFSEINTIEKWTQKAYGEEMPTVKKHIDELYELNKAVGEGEYPIITKNKEIIIWQFSSAPLGVMDGKRTVISSAMDITELKRKDEMLIIQSRSAAMGEMISMIAHQWRQPLAIIAMWTNNMLLDISLDDFNSKSAEEYSNSILKQTQYLSKTIDDFRNFFKPDKILSPVKLKDILEETHSMVKDILVNNSIEFKYSYDSDSEVSAYPRELMQVFVNIINNSKDSILSHKVENATIEIKVYDDEEYVNTEICDNGKGIDKKILPKIFDPYFTTKGEMSGTGLGLYMSKMIIHEHLSGKIEVTSEDRTTCFKIRLPILKT</sequence>
<name>A0A7S7LWV3_9BACT</name>
<evidence type="ECO:0000256" key="4">
    <source>
        <dbReference type="ARBA" id="ARBA00022679"/>
    </source>
</evidence>
<dbReference type="InterPro" id="IPR005467">
    <property type="entry name" value="His_kinase_dom"/>
</dbReference>
<dbReference type="InterPro" id="IPR000700">
    <property type="entry name" value="PAS-assoc_C"/>
</dbReference>
<dbReference type="GO" id="GO:0000155">
    <property type="term" value="F:phosphorelay sensor kinase activity"/>
    <property type="evidence" value="ECO:0007669"/>
    <property type="project" value="InterPro"/>
</dbReference>
<dbReference type="RefSeq" id="WP_194371404.1">
    <property type="nucleotide sequence ID" value="NZ_CP054492.1"/>
</dbReference>
<proteinExistence type="predicted"/>
<dbReference type="CDD" id="cd00082">
    <property type="entry name" value="HisKA"/>
    <property type="match status" value="1"/>
</dbReference>
<dbReference type="AlphaFoldDB" id="A0A7S7LWV3"/>
<evidence type="ECO:0000259" key="7">
    <source>
        <dbReference type="PROSITE" id="PS50109"/>
    </source>
</evidence>
<dbReference type="PRINTS" id="PR00344">
    <property type="entry name" value="BCTRLSENSOR"/>
</dbReference>
<feature type="domain" description="PAS" evidence="8">
    <location>
        <begin position="210"/>
        <end position="255"/>
    </location>
</feature>
<dbReference type="InterPro" id="IPR003661">
    <property type="entry name" value="HisK_dim/P_dom"/>
</dbReference>
<dbReference type="InterPro" id="IPR000014">
    <property type="entry name" value="PAS"/>
</dbReference>
<dbReference type="EMBL" id="CP054492">
    <property type="protein sequence ID" value="QOY52907.1"/>
    <property type="molecule type" value="Genomic_DNA"/>
</dbReference>
<accession>A0A7S7LWV3</accession>
<feature type="domain" description="PAC" evidence="9">
    <location>
        <begin position="156"/>
        <end position="209"/>
    </location>
</feature>
<dbReference type="Pfam" id="PF08448">
    <property type="entry name" value="PAS_4"/>
    <property type="match status" value="1"/>
</dbReference>
<evidence type="ECO:0000259" key="8">
    <source>
        <dbReference type="PROSITE" id="PS50112"/>
    </source>
</evidence>
<keyword evidence="4" id="KW-0808">Transferase</keyword>
<dbReference type="PROSITE" id="PS50113">
    <property type="entry name" value="PAC"/>
    <property type="match status" value="3"/>
</dbReference>
<dbReference type="NCBIfam" id="TIGR00229">
    <property type="entry name" value="sensory_box"/>
    <property type="match status" value="2"/>
</dbReference>
<dbReference type="InterPro" id="IPR035965">
    <property type="entry name" value="PAS-like_dom_sf"/>
</dbReference>
<dbReference type="InterPro" id="IPR036097">
    <property type="entry name" value="HisK_dim/P_sf"/>
</dbReference>
<dbReference type="InterPro" id="IPR052162">
    <property type="entry name" value="Sensor_kinase/Photoreceptor"/>
</dbReference>
<feature type="transmembrane region" description="Helical" evidence="6">
    <location>
        <begin position="52"/>
        <end position="71"/>
    </location>
</feature>
<dbReference type="KEGG" id="sbal:HUE88_04260"/>
<dbReference type="PANTHER" id="PTHR43304">
    <property type="entry name" value="PHYTOCHROME-LIKE PROTEIN CPH1"/>
    <property type="match status" value="1"/>
</dbReference>
<dbReference type="SUPFAM" id="SSF55785">
    <property type="entry name" value="PYP-like sensor domain (PAS domain)"/>
    <property type="match status" value="4"/>
</dbReference>
<keyword evidence="6" id="KW-1133">Transmembrane helix</keyword>